<gene>
    <name evidence="8 10" type="primary">tadA</name>
    <name evidence="10" type="ORF">R50_2678</name>
</gene>
<dbReference type="KEGG" id="hfv:R50_2678"/>
<evidence type="ECO:0000256" key="1">
    <source>
        <dbReference type="ARBA" id="ARBA00010669"/>
    </source>
</evidence>
<dbReference type="Pfam" id="PF00383">
    <property type="entry name" value="dCMP_cyt_deam_1"/>
    <property type="match status" value="1"/>
</dbReference>
<dbReference type="InterPro" id="IPR016193">
    <property type="entry name" value="Cytidine_deaminase-like"/>
</dbReference>
<dbReference type="PANTHER" id="PTHR11079:SF202">
    <property type="entry name" value="TRNA-SPECIFIC ADENOSINE DEAMINASE"/>
    <property type="match status" value="1"/>
</dbReference>
<comment type="similarity">
    <text evidence="1">Belongs to the cytidine and deoxycytidylate deaminase family. ADAT2 subfamily.</text>
</comment>
<comment type="catalytic activity">
    <reaction evidence="7 8">
        <text>adenosine(34) in tRNA + H2O + H(+) = inosine(34) in tRNA + NH4(+)</text>
        <dbReference type="Rhea" id="RHEA:43168"/>
        <dbReference type="Rhea" id="RHEA-COMP:10373"/>
        <dbReference type="Rhea" id="RHEA-COMP:10374"/>
        <dbReference type="ChEBI" id="CHEBI:15377"/>
        <dbReference type="ChEBI" id="CHEBI:15378"/>
        <dbReference type="ChEBI" id="CHEBI:28938"/>
        <dbReference type="ChEBI" id="CHEBI:74411"/>
        <dbReference type="ChEBI" id="CHEBI:82852"/>
        <dbReference type="EC" id="3.5.4.33"/>
    </reaction>
</comment>
<feature type="domain" description="CMP/dCMP-type deaminase" evidence="9">
    <location>
        <begin position="1"/>
        <end position="127"/>
    </location>
</feature>
<protein>
    <recommendedName>
        <fullName evidence="8">tRNA-specific adenosine deaminase</fullName>
        <ecNumber evidence="8">3.5.4.33</ecNumber>
    </recommendedName>
</protein>
<accession>A0A6F8ZKA3</accession>
<comment type="function">
    <text evidence="8">Catalyzes the deamination of adenosine to inosine at the wobble position 34 of tRNA(Arg2).</text>
</comment>
<feature type="binding site" evidence="8">
    <location>
        <position position="81"/>
    </location>
    <ligand>
        <name>Zn(2+)</name>
        <dbReference type="ChEBI" id="CHEBI:29105"/>
        <note>catalytic</note>
    </ligand>
</feature>
<name>A0A6F8ZKA3_9FIRM</name>
<dbReference type="AlphaFoldDB" id="A0A6F8ZKA3"/>
<dbReference type="InterPro" id="IPR028883">
    <property type="entry name" value="tRNA_aden_deaminase"/>
</dbReference>
<sequence>MDEEFMALALAEARAAAEEGDVPVGAVLVRDGVVLASDHNRREETKDPTAHAEMLVLRAAAARLGGWRLTDATLYVTLEPCAMCAGALVWARVARVVAATRDPKAGGMVSRYHIGLDGQLNHTVVWEDGPFQEEAAALLRGFFQARRS</sequence>
<dbReference type="InterPro" id="IPR016192">
    <property type="entry name" value="APOBEC/CMP_deaminase_Zn-bd"/>
</dbReference>
<evidence type="ECO:0000313" key="11">
    <source>
        <dbReference type="Proteomes" id="UP000503399"/>
    </source>
</evidence>
<dbReference type="HAMAP" id="MF_00972">
    <property type="entry name" value="tRNA_aden_deaminase"/>
    <property type="match status" value="1"/>
</dbReference>
<dbReference type="InterPro" id="IPR002125">
    <property type="entry name" value="CMP_dCMP_dom"/>
</dbReference>
<dbReference type="Proteomes" id="UP000503399">
    <property type="component" value="Chromosome"/>
</dbReference>
<evidence type="ECO:0000256" key="7">
    <source>
        <dbReference type="ARBA" id="ARBA00048045"/>
    </source>
</evidence>
<reference evidence="10 11" key="1">
    <citation type="submission" date="2020-02" db="EMBL/GenBank/DDBJ databases">
        <authorList>
            <person name="Hogendoorn C."/>
        </authorList>
    </citation>
    <scope>NUCLEOTIDE SEQUENCE [LARGE SCALE GENOMIC DNA]</scope>
    <source>
        <strain evidence="10">R501</strain>
    </source>
</reference>
<organism evidence="10 11">
    <name type="scientific">Candidatus Hydrogenisulfobacillus filiaventi</name>
    <dbReference type="NCBI Taxonomy" id="2707344"/>
    <lineage>
        <taxon>Bacteria</taxon>
        <taxon>Bacillati</taxon>
        <taxon>Bacillota</taxon>
        <taxon>Clostridia</taxon>
        <taxon>Eubacteriales</taxon>
        <taxon>Clostridiales Family XVII. Incertae Sedis</taxon>
        <taxon>Candidatus Hydrogenisulfobacillus</taxon>
    </lineage>
</organism>
<feature type="binding site" evidence="8">
    <location>
        <position position="51"/>
    </location>
    <ligand>
        <name>Zn(2+)</name>
        <dbReference type="ChEBI" id="CHEBI:29105"/>
        <note>catalytic</note>
    </ligand>
</feature>
<keyword evidence="5 8" id="KW-0378">Hydrolase</keyword>
<evidence type="ECO:0000256" key="2">
    <source>
        <dbReference type="ARBA" id="ARBA00011738"/>
    </source>
</evidence>
<dbReference type="GO" id="GO:0008270">
    <property type="term" value="F:zinc ion binding"/>
    <property type="evidence" value="ECO:0007669"/>
    <property type="project" value="UniProtKB-UniRule"/>
</dbReference>
<evidence type="ECO:0000256" key="5">
    <source>
        <dbReference type="ARBA" id="ARBA00022801"/>
    </source>
</evidence>
<evidence type="ECO:0000256" key="3">
    <source>
        <dbReference type="ARBA" id="ARBA00022694"/>
    </source>
</evidence>
<evidence type="ECO:0000259" key="9">
    <source>
        <dbReference type="PROSITE" id="PS51747"/>
    </source>
</evidence>
<dbReference type="SUPFAM" id="SSF53927">
    <property type="entry name" value="Cytidine deaminase-like"/>
    <property type="match status" value="1"/>
</dbReference>
<dbReference type="PROSITE" id="PS00903">
    <property type="entry name" value="CYT_DCMP_DEAMINASES_1"/>
    <property type="match status" value="1"/>
</dbReference>
<evidence type="ECO:0000256" key="8">
    <source>
        <dbReference type="HAMAP-Rule" id="MF_00972"/>
    </source>
</evidence>
<comment type="subunit">
    <text evidence="2 8">Homodimer.</text>
</comment>
<comment type="cofactor">
    <cofactor evidence="8">
        <name>Zn(2+)</name>
        <dbReference type="ChEBI" id="CHEBI:29105"/>
    </cofactor>
    <text evidence="8">Binds 1 zinc ion per subunit.</text>
</comment>
<proteinExistence type="inferred from homology"/>
<keyword evidence="4 8" id="KW-0479">Metal-binding</keyword>
<keyword evidence="3 8" id="KW-0819">tRNA processing</keyword>
<dbReference type="Gene3D" id="3.40.140.10">
    <property type="entry name" value="Cytidine Deaminase, domain 2"/>
    <property type="match status" value="1"/>
</dbReference>
<dbReference type="CDD" id="cd01285">
    <property type="entry name" value="nucleoside_deaminase"/>
    <property type="match status" value="1"/>
</dbReference>
<dbReference type="GO" id="GO:0052717">
    <property type="term" value="F:tRNA-specific adenosine-34 deaminase activity"/>
    <property type="evidence" value="ECO:0007669"/>
    <property type="project" value="UniProtKB-UniRule"/>
</dbReference>
<feature type="binding site" evidence="8">
    <location>
        <position position="84"/>
    </location>
    <ligand>
        <name>Zn(2+)</name>
        <dbReference type="ChEBI" id="CHEBI:29105"/>
        <note>catalytic</note>
    </ligand>
</feature>
<dbReference type="PROSITE" id="PS51747">
    <property type="entry name" value="CYT_DCMP_DEAMINASES_2"/>
    <property type="match status" value="1"/>
</dbReference>
<evidence type="ECO:0000256" key="6">
    <source>
        <dbReference type="ARBA" id="ARBA00022833"/>
    </source>
</evidence>
<feature type="active site" description="Proton donor" evidence="8">
    <location>
        <position position="53"/>
    </location>
</feature>
<dbReference type="GO" id="GO:0002100">
    <property type="term" value="P:tRNA wobble adenosine to inosine editing"/>
    <property type="evidence" value="ECO:0007669"/>
    <property type="project" value="UniProtKB-UniRule"/>
</dbReference>
<evidence type="ECO:0000256" key="4">
    <source>
        <dbReference type="ARBA" id="ARBA00022723"/>
    </source>
</evidence>
<evidence type="ECO:0000313" key="10">
    <source>
        <dbReference type="EMBL" id="CAB1130167.1"/>
    </source>
</evidence>
<keyword evidence="11" id="KW-1185">Reference proteome</keyword>
<dbReference type="EMBL" id="LR778114">
    <property type="protein sequence ID" value="CAB1130167.1"/>
    <property type="molecule type" value="Genomic_DNA"/>
</dbReference>
<dbReference type="PANTHER" id="PTHR11079">
    <property type="entry name" value="CYTOSINE DEAMINASE FAMILY MEMBER"/>
    <property type="match status" value="1"/>
</dbReference>
<keyword evidence="6 8" id="KW-0862">Zinc</keyword>
<dbReference type="EC" id="3.5.4.33" evidence="8"/>